<accession>A0ABS6U412</accession>
<dbReference type="RefSeq" id="WP_218595204.1">
    <property type="nucleotide sequence ID" value="NZ_JADQDF010000001.1"/>
</dbReference>
<dbReference type="SMART" id="SM00895">
    <property type="entry name" value="FCD"/>
    <property type="match status" value="1"/>
</dbReference>
<dbReference type="EMBL" id="JADQDF010000001">
    <property type="protein sequence ID" value="MBW0126703.1"/>
    <property type="molecule type" value="Genomic_DNA"/>
</dbReference>
<dbReference type="InterPro" id="IPR011711">
    <property type="entry name" value="GntR_C"/>
</dbReference>
<comment type="caution">
    <text evidence="2">The sequence shown here is derived from an EMBL/GenBank/DDBJ whole genome shotgun (WGS) entry which is preliminary data.</text>
</comment>
<dbReference type="PANTHER" id="PTHR43537:SF5">
    <property type="entry name" value="UXU OPERON TRANSCRIPTIONAL REGULATOR"/>
    <property type="match status" value="1"/>
</dbReference>
<feature type="domain" description="GntR C-terminal" evidence="1">
    <location>
        <begin position="43"/>
        <end position="163"/>
    </location>
</feature>
<protein>
    <submittedName>
        <fullName evidence="2">FadR family transcriptional regulator</fullName>
    </submittedName>
</protein>
<dbReference type="Proteomes" id="UP000694300">
    <property type="component" value="Unassembled WGS sequence"/>
</dbReference>
<evidence type="ECO:0000313" key="2">
    <source>
        <dbReference type="EMBL" id="MBW0126703.1"/>
    </source>
</evidence>
<organism evidence="2 3">
    <name type="scientific">Pseudonocardia oceani</name>
    <dbReference type="NCBI Taxonomy" id="2792013"/>
    <lineage>
        <taxon>Bacteria</taxon>
        <taxon>Bacillati</taxon>
        <taxon>Actinomycetota</taxon>
        <taxon>Actinomycetes</taxon>
        <taxon>Pseudonocardiales</taxon>
        <taxon>Pseudonocardiaceae</taxon>
        <taxon>Pseudonocardia</taxon>
    </lineage>
</organism>
<reference evidence="2 3" key="1">
    <citation type="submission" date="2020-11" db="EMBL/GenBank/DDBJ databases">
        <title>Pseudonocardia abyssalis sp. nov. and Pseudonocardia oceani sp. nov., description and phylogenomic analysis of two novel actinomycetes isolated from the deep Southern Ocean.</title>
        <authorList>
            <person name="Parra J."/>
        </authorList>
    </citation>
    <scope>NUCLEOTIDE SEQUENCE [LARGE SCALE GENOMIC DNA]</scope>
    <source>
        <strain evidence="3">KRD185</strain>
    </source>
</reference>
<sequence>MGRLHHEGLIEVRRGVNGGSIVTAPPTVDGRVPPLVPWPELQGLLEFRACIEPLAARRAAERLSDEGYTCLDRAVQGLGTATDIGTFRALDPAFHLLIAEMADLPLLLHAIEATRIAMVEPLDRLDLDVALASTQRAHRRVLAAIAEGDAKLAERRMAAHLADPGREVAEVYARFTES</sequence>
<dbReference type="PANTHER" id="PTHR43537">
    <property type="entry name" value="TRANSCRIPTIONAL REGULATOR, GNTR FAMILY"/>
    <property type="match status" value="1"/>
</dbReference>
<name>A0ABS6U412_9PSEU</name>
<proteinExistence type="predicted"/>
<keyword evidence="3" id="KW-1185">Reference proteome</keyword>
<gene>
    <name evidence="2" type="ORF">I4I82_03280</name>
</gene>
<evidence type="ECO:0000259" key="1">
    <source>
        <dbReference type="SMART" id="SM00895"/>
    </source>
</evidence>
<dbReference type="Pfam" id="PF07729">
    <property type="entry name" value="FCD"/>
    <property type="match status" value="1"/>
</dbReference>
<evidence type="ECO:0000313" key="3">
    <source>
        <dbReference type="Proteomes" id="UP000694300"/>
    </source>
</evidence>